<evidence type="ECO:0000256" key="6">
    <source>
        <dbReference type="ARBA" id="ARBA00029628"/>
    </source>
</evidence>
<evidence type="ECO:0000256" key="3">
    <source>
        <dbReference type="ARBA" id="ARBA00022491"/>
    </source>
</evidence>
<dbReference type="OrthoDB" id="9813510at2"/>
<keyword evidence="9" id="KW-1185">Reference proteome</keyword>
<dbReference type="Proteomes" id="UP000175669">
    <property type="component" value="Unassembled WGS sequence"/>
</dbReference>
<organism evidence="8 9">
    <name type="scientific">Pseudohongiella acticola</name>
    <dbReference type="NCBI Taxonomy" id="1524254"/>
    <lineage>
        <taxon>Bacteria</taxon>
        <taxon>Pseudomonadati</taxon>
        <taxon>Pseudomonadota</taxon>
        <taxon>Gammaproteobacteria</taxon>
        <taxon>Pseudomonadales</taxon>
        <taxon>Pseudohongiellaceae</taxon>
        <taxon>Pseudohongiella</taxon>
    </lineage>
</organism>
<dbReference type="SUPFAM" id="SSF50118">
    <property type="entry name" value="Cell growth inhibitor/plasmid maintenance toxic component"/>
    <property type="match status" value="1"/>
</dbReference>
<evidence type="ECO:0000256" key="5">
    <source>
        <dbReference type="ARBA" id="ARBA00023163"/>
    </source>
</evidence>
<reference evidence="9" key="1">
    <citation type="submission" date="2016-07" db="EMBL/GenBank/DDBJ databases">
        <authorList>
            <person name="Florea S."/>
            <person name="Webb J.S."/>
            <person name="Jaromczyk J."/>
            <person name="Schardl C.L."/>
        </authorList>
    </citation>
    <scope>NUCLEOTIDE SEQUENCE [LARGE SCALE GENOMIC DNA]</scope>
    <source>
        <strain evidence="9">KCTC 42131</strain>
    </source>
</reference>
<dbReference type="InterPro" id="IPR011067">
    <property type="entry name" value="Plasmid_toxin/cell-grow_inhib"/>
</dbReference>
<dbReference type="RefSeq" id="WP_070117670.1">
    <property type="nucleotide sequence ID" value="NZ_MASR01000001.1"/>
</dbReference>
<evidence type="ECO:0000313" key="9">
    <source>
        <dbReference type="Proteomes" id="UP000175669"/>
    </source>
</evidence>
<gene>
    <name evidence="8" type="ORF">PHACT_10150</name>
</gene>
<name>A0A1E8CM34_9GAMM</name>
<dbReference type="Pfam" id="PF01845">
    <property type="entry name" value="CcdB"/>
    <property type="match status" value="1"/>
</dbReference>
<comment type="similarity">
    <text evidence="1">Belongs to the CcdB toxin family.</text>
</comment>
<comment type="caution">
    <text evidence="8">The sequence shown here is derived from an EMBL/GenBank/DDBJ whole genome shotgun (WGS) entry which is preliminary data.</text>
</comment>
<sequence>MAQFVAYQNPNPTSRKQFPYLLDIQSNLLDDLRTTIVVPLSPSESVANITISKLNPVLDISGNRYTAMVQDMAGIDRNQLGREFCDLTHYRSEIIAAVDFVLSGI</sequence>
<dbReference type="AlphaFoldDB" id="A0A1E8CM34"/>
<evidence type="ECO:0000256" key="2">
    <source>
        <dbReference type="ARBA" id="ARBA00015075"/>
    </source>
</evidence>
<dbReference type="EMBL" id="MASR01000001">
    <property type="protein sequence ID" value="OFE13453.1"/>
    <property type="molecule type" value="Genomic_DNA"/>
</dbReference>
<dbReference type="InterPro" id="IPR002712">
    <property type="entry name" value="CcdB"/>
</dbReference>
<proteinExistence type="inferred from homology"/>
<accession>A0A1E8CM34</accession>
<dbReference type="Gene3D" id="2.30.30.110">
    <property type="match status" value="1"/>
</dbReference>
<evidence type="ECO:0000313" key="8">
    <source>
        <dbReference type="EMBL" id="OFE13453.1"/>
    </source>
</evidence>
<dbReference type="GO" id="GO:0008657">
    <property type="term" value="F:DNA topoisomerase type II (double strand cut, ATP-hydrolyzing) inhibitor activity"/>
    <property type="evidence" value="ECO:0007669"/>
    <property type="project" value="InterPro"/>
</dbReference>
<protein>
    <recommendedName>
        <fullName evidence="2">Toxin CcdB</fullName>
    </recommendedName>
    <alternativeName>
        <fullName evidence="7">Cytotoxic protein CcdB</fullName>
    </alternativeName>
    <alternativeName>
        <fullName evidence="6">Protein LetD</fullName>
    </alternativeName>
</protein>
<evidence type="ECO:0000256" key="7">
    <source>
        <dbReference type="ARBA" id="ARBA00033135"/>
    </source>
</evidence>
<evidence type="ECO:0000256" key="1">
    <source>
        <dbReference type="ARBA" id="ARBA00005230"/>
    </source>
</evidence>
<keyword evidence="3" id="KW-0678">Repressor</keyword>
<keyword evidence="5" id="KW-0804">Transcription</keyword>
<keyword evidence="4" id="KW-0805">Transcription regulation</keyword>
<evidence type="ECO:0000256" key="4">
    <source>
        <dbReference type="ARBA" id="ARBA00023015"/>
    </source>
</evidence>
<dbReference type="GO" id="GO:0006276">
    <property type="term" value="P:plasmid maintenance"/>
    <property type="evidence" value="ECO:0007669"/>
    <property type="project" value="InterPro"/>
</dbReference>